<gene>
    <name evidence="1" type="ORF">Natoc_1185</name>
</gene>
<dbReference type="EMBL" id="CP003929">
    <property type="protein sequence ID" value="AGB37022.1"/>
    <property type="molecule type" value="Genomic_DNA"/>
</dbReference>
<dbReference type="RefSeq" id="WP_015320473.1">
    <property type="nucleotide sequence ID" value="NC_019974.1"/>
</dbReference>
<keyword evidence="2" id="KW-1185">Reference proteome</keyword>
<dbReference type="Proteomes" id="UP000010878">
    <property type="component" value="Chromosome"/>
</dbReference>
<dbReference type="HOGENOM" id="CLU_637141_0_0_2"/>
<protein>
    <submittedName>
        <fullName evidence="1">Uncharacterized protein</fullName>
    </submittedName>
</protein>
<dbReference type="GeneID" id="14402626"/>
<evidence type="ECO:0000313" key="1">
    <source>
        <dbReference type="EMBL" id="AGB37022.1"/>
    </source>
</evidence>
<name>L0JVG4_9EURY</name>
<dbReference type="KEGG" id="nou:Natoc_1185"/>
<dbReference type="InterPro" id="IPR036388">
    <property type="entry name" value="WH-like_DNA-bd_sf"/>
</dbReference>
<reference evidence="1 2" key="1">
    <citation type="submission" date="2012-11" db="EMBL/GenBank/DDBJ databases">
        <title>FINISHED of Natronococcus occultus SP4, DSM 3396.</title>
        <authorList>
            <consortium name="DOE Joint Genome Institute"/>
            <person name="Eisen J."/>
            <person name="Huntemann M."/>
            <person name="Wei C.-L."/>
            <person name="Han J."/>
            <person name="Detter J.C."/>
            <person name="Han C."/>
            <person name="Tapia R."/>
            <person name="Chen A."/>
            <person name="Kyrpides N."/>
            <person name="Mavromatis K."/>
            <person name="Markowitz V."/>
            <person name="Szeto E."/>
            <person name="Ivanova N."/>
            <person name="Mikhailova N."/>
            <person name="Ovchinnikova G."/>
            <person name="Pagani I."/>
            <person name="Pati A."/>
            <person name="Goodwin L."/>
            <person name="Nordberg H.P."/>
            <person name="Cantor M.N."/>
            <person name="Hua S.X."/>
            <person name="Woyke T."/>
            <person name="Eisen J."/>
            <person name="Klenk H.-P."/>
            <person name="Klenk H.-P."/>
        </authorList>
    </citation>
    <scope>NUCLEOTIDE SEQUENCE [LARGE SCALE GENOMIC DNA]</scope>
    <source>
        <strain evidence="1 2">SP4</strain>
    </source>
</reference>
<proteinExistence type="predicted"/>
<dbReference type="Gene3D" id="1.10.10.10">
    <property type="entry name" value="Winged helix-like DNA-binding domain superfamily/Winged helix DNA-binding domain"/>
    <property type="match status" value="1"/>
</dbReference>
<organism evidence="1 2">
    <name type="scientific">Natronococcus occultus SP4</name>
    <dbReference type="NCBI Taxonomy" id="694430"/>
    <lineage>
        <taxon>Archaea</taxon>
        <taxon>Methanobacteriati</taxon>
        <taxon>Methanobacteriota</taxon>
        <taxon>Stenosarchaea group</taxon>
        <taxon>Halobacteria</taxon>
        <taxon>Halobacteriales</taxon>
        <taxon>Natrialbaceae</taxon>
        <taxon>Natronococcus</taxon>
    </lineage>
</organism>
<accession>L0JVG4</accession>
<dbReference type="AlphaFoldDB" id="L0JVG4"/>
<dbReference type="eggNOG" id="arCOG03924">
    <property type="taxonomic scope" value="Archaea"/>
</dbReference>
<dbReference type="OrthoDB" id="205848at2157"/>
<sequence length="505" mass="57722">MTDEDLSKEEVISSAEELKRIAEERREENLEQIEYEQCRKVREVGSAFRETSANTPEEAVEEVTDKLGITEEESRKLLSIYTAIFTEGEGEVAGRASIMGIQYFTGSSIEELADKNDRTIEEAQGDIRAYIGSRLREISLENVDLDQELPANPPNPMAEAMKDFDFDPGLSAMAKAVQPALNFSTESVAKQLSFALPDYNQMVMETLTPVVKPEDLFPDHLFDFSNMFAETLEPLRELGEQYQEIEKSDFEFKWLRDVKFGVFLDLFEVYKQEGNEAAAELLAAQLQDEDDIEDFKEYFATFDEYSERQPIVDEALDAHQEGRYALSIPTLLSQLDGIFIDAAVELGLYTEEDDPTGVTIVAKGEGSPQHIPAIEDDYRSYYASVLWQQRVEILHGKNTDFSDDEILSAKLIWLFFQTLHTVENIRSAEHIGDYYIVQLIREKDDCKEEVVTDELPYQKEYVKDRIQLLEQINVVEECSEGVFKVTEKGIQYLEGNLELEYVESV</sequence>
<evidence type="ECO:0000313" key="2">
    <source>
        <dbReference type="Proteomes" id="UP000010878"/>
    </source>
</evidence>